<dbReference type="AlphaFoldDB" id="A0A7S4J9I1"/>
<sequence>MAGDDERSFILRRIVDHMHRGRMYDKSLDLTASDNFARNRTGRLGTLGVALLQIREADALFVTLGEEDGELTTLGGKVIHAASARMCVISCYERLAQRLADEASSGHIDSAKAAVGLYSLGQSLLRAGLHNEAFAMYQEAVNVCCFGGGGGEAVIFRIMALAMHDIGHICHRRKGDLAEAIKSYGESLHYSEYVPSMRGPARIRTLRSLGDAHFERDDYDTALEVYNDALTAVDQVYGPHSIQYSNTLERIGEAHRKGGDAQKAKGALTEALTILESAPPGEKKSSSSPGASTRTAGIIHRLGLVHRDLGDADLAIETILRAIAAWETAKPKEGGLSGDDGSNYAAALHDLGSLYRQRGNLEEALGAYNLALRLREDILGAIHEDTAHTLHSIGIVYCDRGAHKEALRYYSKSLQLQQKGSRALSSRRGAGGGGAAGDDDMKSFTDALLASQDLHVDAPSVDQIRDKCELLFGKGIEDQDCCCARVFACSAILVDNMVVKESRDLDTSSVVGADASFKTTALLDWIGPLTPFMTAAVVAEMSLMESDESPPPEEEENRENRRKRLVRFCSYDFSTVKSPVDIIHGSNVHLERSIFAVQGLVREAELLSSARDEDSRRGKCDNEIAKLLLVLHAMTSATEGKALREACAHAMPSHGHPWPSSRFFGVAEQYRKEFEAIMARSEFKSGDPDDDLISMVSPVRERLSTMISSCVRYHLRRLFDPVPMAYTLPSDRNPAPDLTVCRARTHECVALCAPEGIVKKDGRKRDEGPVSLWDRPISHVFLLALQRVHAYFEARDEINAALKEAVDDTGDGPKAITILSLSDASVQCLSGSQKDQAIADSDLGAILRDVQMAHVCLSAARASKFLLALFQWPGVDLSIQSAGGWKEIENTSTILTRFRLDRDFDDEAHFALLGDMAKLTEMLQNTRKEITIAARASQRVMQDMWTRFKRGSGKRKKRNANDAIIRQVLLEDSQTVVFPQLCIPDDYA</sequence>
<reference evidence="4" key="1">
    <citation type="submission" date="2021-01" db="EMBL/GenBank/DDBJ databases">
        <authorList>
            <person name="Corre E."/>
            <person name="Pelletier E."/>
            <person name="Niang G."/>
            <person name="Scheremetjew M."/>
            <person name="Finn R."/>
            <person name="Kale V."/>
            <person name="Holt S."/>
            <person name="Cochrane G."/>
            <person name="Meng A."/>
            <person name="Brown T."/>
            <person name="Cohen L."/>
        </authorList>
    </citation>
    <scope>NUCLEOTIDE SEQUENCE</scope>
    <source>
        <strain evidence="4">Isolate 1302-5</strain>
    </source>
</reference>
<keyword evidence="1" id="KW-0677">Repeat</keyword>
<evidence type="ECO:0000256" key="2">
    <source>
        <dbReference type="ARBA" id="ARBA00022803"/>
    </source>
</evidence>
<dbReference type="PANTHER" id="PTHR45641:SF19">
    <property type="entry name" value="NEPHROCYSTIN-3"/>
    <property type="match status" value="1"/>
</dbReference>
<dbReference type="PROSITE" id="PS50293">
    <property type="entry name" value="TPR_REGION"/>
    <property type="match status" value="1"/>
</dbReference>
<proteinExistence type="predicted"/>
<evidence type="ECO:0000256" key="3">
    <source>
        <dbReference type="PROSITE-ProRule" id="PRU00339"/>
    </source>
</evidence>
<dbReference type="PANTHER" id="PTHR45641">
    <property type="entry name" value="TETRATRICOPEPTIDE REPEAT PROTEIN (AFU_ORTHOLOGUE AFUA_6G03870)"/>
    <property type="match status" value="1"/>
</dbReference>
<name>A0A7S4J9I1_9STRA</name>
<dbReference type="Pfam" id="PF13424">
    <property type="entry name" value="TPR_12"/>
    <property type="match status" value="2"/>
</dbReference>
<feature type="repeat" description="TPR" evidence="3">
    <location>
        <begin position="203"/>
        <end position="236"/>
    </location>
</feature>
<organism evidence="4">
    <name type="scientific">Odontella aurita</name>
    <dbReference type="NCBI Taxonomy" id="265563"/>
    <lineage>
        <taxon>Eukaryota</taxon>
        <taxon>Sar</taxon>
        <taxon>Stramenopiles</taxon>
        <taxon>Ochrophyta</taxon>
        <taxon>Bacillariophyta</taxon>
        <taxon>Mediophyceae</taxon>
        <taxon>Biddulphiophycidae</taxon>
        <taxon>Eupodiscales</taxon>
        <taxon>Odontellaceae</taxon>
        <taxon>Odontella</taxon>
    </lineage>
</organism>
<dbReference type="Pfam" id="PF13181">
    <property type="entry name" value="TPR_8"/>
    <property type="match status" value="1"/>
</dbReference>
<protein>
    <submittedName>
        <fullName evidence="4">Uncharacterized protein</fullName>
    </submittedName>
</protein>
<dbReference type="SMART" id="SM00028">
    <property type="entry name" value="TPR"/>
    <property type="match status" value="7"/>
</dbReference>
<evidence type="ECO:0000313" key="4">
    <source>
        <dbReference type="EMBL" id="CAE2256648.1"/>
    </source>
</evidence>
<dbReference type="EMBL" id="HBKQ01035618">
    <property type="protein sequence ID" value="CAE2256648.1"/>
    <property type="molecule type" value="Transcribed_RNA"/>
</dbReference>
<dbReference type="InterPro" id="IPR019734">
    <property type="entry name" value="TPR_rpt"/>
</dbReference>
<dbReference type="Gene3D" id="1.25.40.10">
    <property type="entry name" value="Tetratricopeptide repeat domain"/>
    <property type="match status" value="2"/>
</dbReference>
<dbReference type="PROSITE" id="PS50005">
    <property type="entry name" value="TPR"/>
    <property type="match status" value="3"/>
</dbReference>
<gene>
    <name evidence="4" type="ORF">OAUR00152_LOCUS24466</name>
</gene>
<accession>A0A7S4J9I1</accession>
<dbReference type="InterPro" id="IPR011990">
    <property type="entry name" value="TPR-like_helical_dom_sf"/>
</dbReference>
<evidence type="ECO:0000256" key="1">
    <source>
        <dbReference type="ARBA" id="ARBA00022737"/>
    </source>
</evidence>
<keyword evidence="2 3" id="KW-0802">TPR repeat</keyword>
<feature type="repeat" description="TPR" evidence="3">
    <location>
        <begin position="387"/>
        <end position="420"/>
    </location>
</feature>
<feature type="repeat" description="TPR" evidence="3">
    <location>
        <begin position="345"/>
        <end position="378"/>
    </location>
</feature>
<dbReference type="SUPFAM" id="SSF48452">
    <property type="entry name" value="TPR-like"/>
    <property type="match status" value="2"/>
</dbReference>